<sequence length="632" mass="73509">MFFDIKSTFFNVLLCLLVFLLPNKNFSQNFADKNYYLIDSLQYAKLVSSEKELIDNSLKIYYDSKEEISKLEAINAIVENSNVDEVWHKYNKWMYEYTLKALPDNIGNKKVNKRNKYLLQYHANSINNTGIIYNDKGDYPKALEHYYKSLTIREKIQDSLKYPEIYGNISTIYWSLRNFKKAESVLEKGIAIAKKNNDQIMSSMLLSNLASIYLEEERYQEAEELINQNIKLSKQFKNKVDVGQLFMIKASVNLLREDTENALIEIKKALDIFEAHGYVHGKLSALRILVKIYIKKGQNGIAKTNALNYLELSEKSRDPENVLESALLLSTIYKEEGNWKEALPMTELYYKMRDSISSSEIEKELIREKAAYDVAVKEQEIERQKYDLERRKYFIIFISIALFLALLSTLFYFNSYKKKQIINKLLERQKADISKKNEAKKHMLQEIHHRIKNNLQVVNSLLRMQSSKMKDEEMIAMFKQTQSRVNSMAKLHEKMYQSGDLKQVNTKDYLTSLIHEIVSNYTVDKKINLKIDIESIYLDSQTLMPLSLIINELITNSLKYAFKEQEEGTVTVQLNSVANSKHELYVADNGTGFRKEKSTEGLGAKLINSFTRQLDGHIEVIIGQGTAYKITF</sequence>
<name>A0ABW3I0A5_9FLAO</name>
<evidence type="ECO:0000256" key="7">
    <source>
        <dbReference type="ARBA" id="ARBA00022840"/>
    </source>
</evidence>
<comment type="caution">
    <text evidence="11">The sequence shown here is derived from an EMBL/GenBank/DDBJ whole genome shotgun (WGS) entry which is preliminary data.</text>
</comment>
<keyword evidence="4" id="KW-0808">Transferase</keyword>
<keyword evidence="8" id="KW-0802">TPR repeat</keyword>
<dbReference type="Pfam" id="PF07568">
    <property type="entry name" value="HisKA_2"/>
    <property type="match status" value="1"/>
</dbReference>
<evidence type="ECO:0000256" key="4">
    <source>
        <dbReference type="ARBA" id="ARBA00022679"/>
    </source>
</evidence>
<dbReference type="PROSITE" id="PS50109">
    <property type="entry name" value="HIS_KIN"/>
    <property type="match status" value="1"/>
</dbReference>
<dbReference type="PANTHER" id="PTHR41523:SF8">
    <property type="entry name" value="ETHYLENE RESPONSE SENSOR PROTEIN"/>
    <property type="match status" value="1"/>
</dbReference>
<keyword evidence="6 11" id="KW-0418">Kinase</keyword>
<evidence type="ECO:0000256" key="5">
    <source>
        <dbReference type="ARBA" id="ARBA00022741"/>
    </source>
</evidence>
<dbReference type="SUPFAM" id="SSF48452">
    <property type="entry name" value="TPR-like"/>
    <property type="match status" value="1"/>
</dbReference>
<feature type="domain" description="Histidine kinase" evidence="10">
    <location>
        <begin position="446"/>
        <end position="632"/>
    </location>
</feature>
<dbReference type="Gene3D" id="3.30.565.10">
    <property type="entry name" value="Histidine kinase-like ATPase, C-terminal domain"/>
    <property type="match status" value="1"/>
</dbReference>
<evidence type="ECO:0000256" key="9">
    <source>
        <dbReference type="SAM" id="Phobius"/>
    </source>
</evidence>
<dbReference type="Pfam" id="PF02518">
    <property type="entry name" value="HATPase_c"/>
    <property type="match status" value="1"/>
</dbReference>
<reference evidence="12" key="1">
    <citation type="journal article" date="2019" name="Int. J. Syst. Evol. Microbiol.">
        <title>The Global Catalogue of Microorganisms (GCM) 10K type strain sequencing project: providing services to taxonomists for standard genome sequencing and annotation.</title>
        <authorList>
            <consortium name="The Broad Institute Genomics Platform"/>
            <consortium name="The Broad Institute Genome Sequencing Center for Infectious Disease"/>
            <person name="Wu L."/>
            <person name="Ma J."/>
        </authorList>
    </citation>
    <scope>NUCLEOTIDE SEQUENCE [LARGE SCALE GENOMIC DNA]</scope>
    <source>
        <strain evidence="12">CCUG 62114</strain>
    </source>
</reference>
<keyword evidence="12" id="KW-1185">Reference proteome</keyword>
<dbReference type="SUPFAM" id="SSF55874">
    <property type="entry name" value="ATPase domain of HSP90 chaperone/DNA topoisomerase II/histidine kinase"/>
    <property type="match status" value="1"/>
</dbReference>
<evidence type="ECO:0000259" key="10">
    <source>
        <dbReference type="PROSITE" id="PS50109"/>
    </source>
</evidence>
<accession>A0ABW3I0A5</accession>
<gene>
    <name evidence="11" type="ORF">ACFQ1O_03865</name>
</gene>
<feature type="repeat" description="TPR" evidence="8">
    <location>
        <begin position="123"/>
        <end position="156"/>
    </location>
</feature>
<evidence type="ECO:0000256" key="8">
    <source>
        <dbReference type="PROSITE-ProRule" id="PRU00339"/>
    </source>
</evidence>
<dbReference type="GO" id="GO:0016301">
    <property type="term" value="F:kinase activity"/>
    <property type="evidence" value="ECO:0007669"/>
    <property type="project" value="UniProtKB-KW"/>
</dbReference>
<evidence type="ECO:0000256" key="6">
    <source>
        <dbReference type="ARBA" id="ARBA00022777"/>
    </source>
</evidence>
<evidence type="ECO:0000313" key="11">
    <source>
        <dbReference type="EMBL" id="MFD0963139.1"/>
    </source>
</evidence>
<dbReference type="Proteomes" id="UP001596997">
    <property type="component" value="Unassembled WGS sequence"/>
</dbReference>
<evidence type="ECO:0000256" key="2">
    <source>
        <dbReference type="ARBA" id="ARBA00012438"/>
    </source>
</evidence>
<dbReference type="Gene3D" id="1.25.40.10">
    <property type="entry name" value="Tetratricopeptide repeat domain"/>
    <property type="match status" value="2"/>
</dbReference>
<keyword evidence="7" id="KW-0067">ATP-binding</keyword>
<dbReference type="Pfam" id="PF13176">
    <property type="entry name" value="TPR_7"/>
    <property type="match status" value="1"/>
</dbReference>
<dbReference type="InterPro" id="IPR003594">
    <property type="entry name" value="HATPase_dom"/>
</dbReference>
<dbReference type="InterPro" id="IPR011495">
    <property type="entry name" value="Sig_transdc_His_kin_sub2_dim/P"/>
</dbReference>
<evidence type="ECO:0000256" key="3">
    <source>
        <dbReference type="ARBA" id="ARBA00022553"/>
    </source>
</evidence>
<evidence type="ECO:0000256" key="1">
    <source>
        <dbReference type="ARBA" id="ARBA00000085"/>
    </source>
</evidence>
<dbReference type="InterPro" id="IPR011990">
    <property type="entry name" value="TPR-like_helical_dom_sf"/>
</dbReference>
<organism evidence="11 12">
    <name type="scientific">Pseudofulvibacter geojedonensis</name>
    <dbReference type="NCBI Taxonomy" id="1123758"/>
    <lineage>
        <taxon>Bacteria</taxon>
        <taxon>Pseudomonadati</taxon>
        <taxon>Bacteroidota</taxon>
        <taxon>Flavobacteriia</taxon>
        <taxon>Flavobacteriales</taxon>
        <taxon>Flavobacteriaceae</taxon>
        <taxon>Pseudofulvibacter</taxon>
    </lineage>
</organism>
<proteinExistence type="predicted"/>
<dbReference type="PROSITE" id="PS50005">
    <property type="entry name" value="TPR"/>
    <property type="match status" value="1"/>
</dbReference>
<comment type="catalytic activity">
    <reaction evidence="1">
        <text>ATP + protein L-histidine = ADP + protein N-phospho-L-histidine.</text>
        <dbReference type="EC" id="2.7.13.3"/>
    </reaction>
</comment>
<dbReference type="Gene3D" id="3.30.450.20">
    <property type="entry name" value="PAS domain"/>
    <property type="match status" value="1"/>
</dbReference>
<keyword evidence="9" id="KW-1133">Transmembrane helix</keyword>
<dbReference type="EMBL" id="JBHTJM010000005">
    <property type="protein sequence ID" value="MFD0963139.1"/>
    <property type="molecule type" value="Genomic_DNA"/>
</dbReference>
<keyword evidence="3" id="KW-0597">Phosphoprotein</keyword>
<dbReference type="PANTHER" id="PTHR41523">
    <property type="entry name" value="TWO-COMPONENT SYSTEM SENSOR PROTEIN"/>
    <property type="match status" value="1"/>
</dbReference>
<dbReference type="Pfam" id="PF13424">
    <property type="entry name" value="TPR_12"/>
    <property type="match status" value="1"/>
</dbReference>
<dbReference type="InterPro" id="IPR005467">
    <property type="entry name" value="His_kinase_dom"/>
</dbReference>
<dbReference type="SMART" id="SM00028">
    <property type="entry name" value="TPR"/>
    <property type="match status" value="4"/>
</dbReference>
<dbReference type="InterPro" id="IPR036890">
    <property type="entry name" value="HATPase_C_sf"/>
</dbReference>
<dbReference type="RefSeq" id="WP_377713543.1">
    <property type="nucleotide sequence ID" value="NZ_JBHTJM010000005.1"/>
</dbReference>
<protein>
    <recommendedName>
        <fullName evidence="2">histidine kinase</fullName>
        <ecNumber evidence="2">2.7.13.3</ecNumber>
    </recommendedName>
</protein>
<dbReference type="InterPro" id="IPR019734">
    <property type="entry name" value="TPR_rpt"/>
</dbReference>
<keyword evidence="5" id="KW-0547">Nucleotide-binding</keyword>
<keyword evidence="9" id="KW-0472">Membrane</keyword>
<keyword evidence="9" id="KW-0812">Transmembrane</keyword>
<dbReference type="EC" id="2.7.13.3" evidence="2"/>
<evidence type="ECO:0000313" key="12">
    <source>
        <dbReference type="Proteomes" id="UP001596997"/>
    </source>
</evidence>
<feature type="transmembrane region" description="Helical" evidence="9">
    <location>
        <begin position="393"/>
        <end position="413"/>
    </location>
</feature>